<dbReference type="GO" id="GO:0006643">
    <property type="term" value="P:membrane lipid metabolic process"/>
    <property type="evidence" value="ECO:0007669"/>
    <property type="project" value="TreeGrafter"/>
</dbReference>
<dbReference type="GO" id="GO:0016020">
    <property type="term" value="C:membrane"/>
    <property type="evidence" value="ECO:0007669"/>
    <property type="project" value="GOC"/>
</dbReference>
<evidence type="ECO:0000256" key="4">
    <source>
        <dbReference type="ARBA" id="ARBA00023002"/>
    </source>
</evidence>
<dbReference type="Proteomes" id="UP000231658">
    <property type="component" value="Unassembled WGS sequence"/>
</dbReference>
<keyword evidence="3 7" id="KW-1133">Transmembrane helix</keyword>
<evidence type="ECO:0000259" key="8">
    <source>
        <dbReference type="Pfam" id="PF04116"/>
    </source>
</evidence>
<evidence type="ECO:0000256" key="5">
    <source>
        <dbReference type="ARBA" id="ARBA00023098"/>
    </source>
</evidence>
<name>A0A1C3RC87_9PROT</name>
<dbReference type="GO" id="GO:0012505">
    <property type="term" value="C:endomembrane system"/>
    <property type="evidence" value="ECO:0007669"/>
    <property type="project" value="UniProtKB-SubCell"/>
</dbReference>
<dbReference type="STRING" id="1867952.MTBPR1_10144"/>
<dbReference type="EMBL" id="FLYE01000001">
    <property type="protein sequence ID" value="SCA54897.1"/>
    <property type="molecule type" value="Genomic_DNA"/>
</dbReference>
<evidence type="ECO:0000313" key="10">
    <source>
        <dbReference type="Proteomes" id="UP000231658"/>
    </source>
</evidence>
<feature type="domain" description="Fatty acid hydroxylase" evidence="8">
    <location>
        <begin position="93"/>
        <end position="229"/>
    </location>
</feature>
<dbReference type="InterPro" id="IPR006694">
    <property type="entry name" value="Fatty_acid_hydroxylase"/>
</dbReference>
<dbReference type="InterPro" id="IPR051689">
    <property type="entry name" value="Sterol_desaturase/TMEM195"/>
</dbReference>
<keyword evidence="10" id="KW-1185">Reference proteome</keyword>
<proteinExistence type="predicted"/>
<accession>A0A1C3RC87</accession>
<evidence type="ECO:0000256" key="7">
    <source>
        <dbReference type="SAM" id="Phobius"/>
    </source>
</evidence>
<evidence type="ECO:0000313" key="9">
    <source>
        <dbReference type="EMBL" id="SCA54897.1"/>
    </source>
</evidence>
<gene>
    <name evidence="9" type="ORF">MTBPR1_10144</name>
</gene>
<evidence type="ECO:0000256" key="6">
    <source>
        <dbReference type="ARBA" id="ARBA00023136"/>
    </source>
</evidence>
<dbReference type="GO" id="GO:0005506">
    <property type="term" value="F:iron ion binding"/>
    <property type="evidence" value="ECO:0007669"/>
    <property type="project" value="InterPro"/>
</dbReference>
<dbReference type="PANTHER" id="PTHR21624">
    <property type="entry name" value="STEROL DESATURASE-RELATED PROTEIN"/>
    <property type="match status" value="1"/>
</dbReference>
<keyword evidence="5" id="KW-0443">Lipid metabolism</keyword>
<organism evidence="9 10">
    <name type="scientific">Candidatus Terasakiella magnetica</name>
    <dbReference type="NCBI Taxonomy" id="1867952"/>
    <lineage>
        <taxon>Bacteria</taxon>
        <taxon>Pseudomonadati</taxon>
        <taxon>Pseudomonadota</taxon>
        <taxon>Alphaproteobacteria</taxon>
        <taxon>Rhodospirillales</taxon>
        <taxon>Terasakiellaceae</taxon>
        <taxon>Terasakiella</taxon>
    </lineage>
</organism>
<feature type="transmembrane region" description="Helical" evidence="7">
    <location>
        <begin position="90"/>
        <end position="109"/>
    </location>
</feature>
<reference evidence="9 10" key="1">
    <citation type="submission" date="2016-07" db="EMBL/GenBank/DDBJ databases">
        <authorList>
            <person name="Lefevre C.T."/>
        </authorList>
    </citation>
    <scope>NUCLEOTIDE SEQUENCE [LARGE SCALE GENOMIC DNA]</scope>
    <source>
        <strain evidence="9">PR1</strain>
    </source>
</reference>
<dbReference type="RefSeq" id="WP_069185632.1">
    <property type="nucleotide sequence ID" value="NZ_FLYE01000001.1"/>
</dbReference>
<keyword evidence="6 7" id="KW-0472">Membrane</keyword>
<dbReference type="GO" id="GO:0050479">
    <property type="term" value="F:glyceryl-ether monooxygenase activity"/>
    <property type="evidence" value="ECO:0007669"/>
    <property type="project" value="TreeGrafter"/>
</dbReference>
<sequence length="266" mass="30828">MSDFIQENEAILRLSVFMGLFVLFAVGEALFPRLKRKYNRTQRWFANLSLMACGGLIVRIFLPFVPVAVAYYVQEQGGSLISLNTGQGPYLIFLGIILLDLCIYFQHVVMHKVPILWRLHKVHHTDLDFDVTTGLRFHPAEIVLSLLYKIALVVVFGIDPLAVIIFEMSLNAMAMFNHANLKLPLGFDRMLRLVFVTPDMHRVHHSQIKCETDSNYGFCVSFWDRLFKTYRDQPSKGHEAMEIGLNEYREAKYLKLIELLIMPFRR</sequence>
<feature type="transmembrane region" description="Helical" evidence="7">
    <location>
        <begin position="44"/>
        <end position="70"/>
    </location>
</feature>
<dbReference type="PANTHER" id="PTHR21624:SF1">
    <property type="entry name" value="ALKYLGLYCEROL MONOOXYGENASE"/>
    <property type="match status" value="1"/>
</dbReference>
<evidence type="ECO:0000256" key="3">
    <source>
        <dbReference type="ARBA" id="ARBA00022989"/>
    </source>
</evidence>
<keyword evidence="4" id="KW-0560">Oxidoreductase</keyword>
<evidence type="ECO:0000256" key="2">
    <source>
        <dbReference type="ARBA" id="ARBA00022692"/>
    </source>
</evidence>
<dbReference type="GO" id="GO:0008610">
    <property type="term" value="P:lipid biosynthetic process"/>
    <property type="evidence" value="ECO:0007669"/>
    <property type="project" value="InterPro"/>
</dbReference>
<keyword evidence="2 7" id="KW-0812">Transmembrane</keyword>
<dbReference type="AlphaFoldDB" id="A0A1C3RC87"/>
<feature type="transmembrane region" description="Helical" evidence="7">
    <location>
        <begin position="12"/>
        <end position="32"/>
    </location>
</feature>
<dbReference type="Pfam" id="PF04116">
    <property type="entry name" value="FA_hydroxylase"/>
    <property type="match status" value="1"/>
</dbReference>
<comment type="subcellular location">
    <subcellularLocation>
        <location evidence="1">Endomembrane system</location>
        <topology evidence="1">Multi-pass membrane protein</topology>
    </subcellularLocation>
</comment>
<feature type="transmembrane region" description="Helical" evidence="7">
    <location>
        <begin position="146"/>
        <end position="166"/>
    </location>
</feature>
<protein>
    <submittedName>
        <fullName evidence="9">Sterol desaturase</fullName>
    </submittedName>
</protein>
<dbReference type="OrthoDB" id="9770329at2"/>
<evidence type="ECO:0000256" key="1">
    <source>
        <dbReference type="ARBA" id="ARBA00004127"/>
    </source>
</evidence>